<evidence type="ECO:0000256" key="5">
    <source>
        <dbReference type="ARBA" id="ARBA00023277"/>
    </source>
</evidence>
<keyword evidence="11" id="KW-1185">Reference proteome</keyword>
<dbReference type="InterPro" id="IPR018238">
    <property type="entry name" value="Glyco_hydro_14_CS"/>
</dbReference>
<evidence type="ECO:0000256" key="3">
    <source>
        <dbReference type="ARBA" id="ARBA00012594"/>
    </source>
</evidence>
<evidence type="ECO:0000256" key="6">
    <source>
        <dbReference type="ARBA" id="ARBA00023295"/>
    </source>
</evidence>
<keyword evidence="7 8" id="KW-0624">Polysaccharide degradation</keyword>
<dbReference type="PRINTS" id="PR00750">
    <property type="entry name" value="BETAAMYLASE"/>
</dbReference>
<keyword evidence="10" id="KW-0675">Receptor</keyword>
<dbReference type="Gene3D" id="3.20.20.80">
    <property type="entry name" value="Glycosidases"/>
    <property type="match status" value="2"/>
</dbReference>
<protein>
    <recommendedName>
        <fullName evidence="3 8">Beta-amylase</fullName>
        <ecNumber evidence="3 8">3.2.1.2</ecNumber>
    </recommendedName>
</protein>
<dbReference type="PROSITE" id="PS00506">
    <property type="entry name" value="BETA_AMYLASE_1"/>
    <property type="match status" value="1"/>
</dbReference>
<comment type="similarity">
    <text evidence="2 8">Belongs to the glycosyl hydrolase 14 family.</text>
</comment>
<feature type="region of interest" description="Disordered" evidence="9">
    <location>
        <begin position="663"/>
        <end position="685"/>
    </location>
</feature>
<feature type="region of interest" description="Disordered" evidence="9">
    <location>
        <begin position="471"/>
        <end position="492"/>
    </location>
</feature>
<dbReference type="GO" id="GO:0016301">
    <property type="term" value="F:kinase activity"/>
    <property type="evidence" value="ECO:0007669"/>
    <property type="project" value="UniProtKB-KW"/>
</dbReference>
<keyword evidence="10" id="KW-0418">Kinase</keyword>
<comment type="catalytic activity">
    <reaction evidence="1 8">
        <text>Hydrolysis of (1-&gt;4)-alpha-D-glucosidic linkages in polysaccharides so as to remove successive maltose units from the non-reducing ends of the chains.</text>
        <dbReference type="EC" id="3.2.1.2"/>
    </reaction>
</comment>
<feature type="compositionally biased region" description="Gly residues" evidence="9">
    <location>
        <begin position="478"/>
        <end position="487"/>
    </location>
</feature>
<feature type="region of interest" description="Disordered" evidence="9">
    <location>
        <begin position="421"/>
        <end position="454"/>
    </location>
</feature>
<evidence type="ECO:0000256" key="2">
    <source>
        <dbReference type="ARBA" id="ARBA00005652"/>
    </source>
</evidence>
<evidence type="ECO:0000256" key="7">
    <source>
        <dbReference type="ARBA" id="ARBA00023326"/>
    </source>
</evidence>
<name>A0A9W6BY59_9CHLO</name>
<evidence type="ECO:0000256" key="9">
    <source>
        <dbReference type="SAM" id="MobiDB-lite"/>
    </source>
</evidence>
<dbReference type="AlphaFoldDB" id="A0A9W6BY59"/>
<dbReference type="PANTHER" id="PTHR31352">
    <property type="entry name" value="BETA-AMYLASE 1, CHLOROPLASTIC"/>
    <property type="match status" value="1"/>
</dbReference>
<dbReference type="EC" id="3.2.1.2" evidence="3 8"/>
<feature type="region of interest" description="Disordered" evidence="9">
    <location>
        <begin position="602"/>
        <end position="623"/>
    </location>
</feature>
<sequence length="1270" mass="129125">MFWTAVRHSSSSVLQKGTPIYSRPRPGRRSSMLAASGASERMFRESYDHPYCPGFVDTSTLSAQTRGNGAVQLPSSTSTPCFLGCGSRLLPRRFSQQLYGPQISPTAVPREVEGADERASVPRGPLTYVMLPLDTVNAEGIFRYAGSSWFSQALQLLVSSGAHGVAMDFWWGAVEKSPGVYNWAGYKQVLEVIKQTGLKVQVVLSFHACGGNVGDTVQIPLPEWVSQCGEADPDLFFADRPRNGSLGNRNREYISIWADEAPGVLRGRSPLQCYEDFMISLRENFSQELGTVIDELVIGAGPCGELRLPSYVEANGWRFPGAGEFQCYDRRALASLAQAAREAGHPEWGYSGPHDAGEYNSLPEHTGFFSQNGSWNTPYGRFFLEWYSTCLLKHGERLLTVANQVFSSRLMSNYAASSQGLGLQSQQQQNNSSGGFAPSAFGGSAPSSSQPFLFRHNGSSGRISALSSLNRIPETGGADAGGGGGGEPASSSQDCIVVRQPSLPPPRRQADGAASISPSCTCSSISTGTISSNSSATGSIGAASLTGSGVIMMTNGGTGPPEAGGGMAAPHSIVVGGVSGGVGSAASPRMVTVGTLAGRVSAGGGGGSAGPTSMSDPGGGGGGAADDGVGAVLVRSAGMISACAATDLIQVPEAAVVVTGGGSGAGGGDSMRNASSGSSATGVGGLGSQGIVDTVMIDVEPSEVSHTSIVAAVEILPMPPSSSPPGSNEPLCQAPPIALPSSVGPSPLAVGRFRSSASTVLADPEPLSYGQSTTFTAAAAAAGVLLASAGTARMDMCASQSSLSTEYHAAGAGGGVGGGLQTASMLYMDVAASLVADGDDESDIGTTSCGTGVQEEADELFAMATTNMLAAATASSFGDDGSRSSADLGAMGMGLSMGVGQGVAAHGHGVLPPPPPASSLMGGAMTTVSSLQLMMSSPTGSGSGGGAAAAAGGGGAASGGAAAAAGGGGGLHLALKIAGIHWWYRSRSHAAELTAGYYNVEGRDGYAPIVELCARHRANLVLTCVEMCDAQHPAAAQCGPEGLLRQLRNLAARAGVALSGENALPIFSTGGVDADALDRIVQNMRPCPANTSASGSSARGISPAPSQLMPYLSSTTPALNTAQGYWLPPQQQQHQSAFAYPMPAPPTASVVGNNVLGVSYRMSESGRAVPVYSGGASMATQVIQDAHPQALTMAPAAMASGLWSYPSLESQLSYGGQAGACPSPAATAQPEVLPALRAFTFLRLVPEMLLPGYQSLWMRFMGKLQKVKTA</sequence>
<dbReference type="EMBL" id="BRXU01000031">
    <property type="protein sequence ID" value="GLC59920.1"/>
    <property type="molecule type" value="Genomic_DNA"/>
</dbReference>
<dbReference type="Pfam" id="PF01373">
    <property type="entry name" value="Glyco_hydro_14"/>
    <property type="match status" value="2"/>
</dbReference>
<keyword evidence="4 8" id="KW-0378">Hydrolase</keyword>
<feature type="region of interest" description="Disordered" evidence="9">
    <location>
        <begin position="1"/>
        <end position="34"/>
    </location>
</feature>
<comment type="caution">
    <text evidence="10">The sequence shown here is derived from an EMBL/GenBank/DDBJ whole genome shotgun (WGS) entry which is preliminary data.</text>
</comment>
<evidence type="ECO:0000256" key="1">
    <source>
        <dbReference type="ARBA" id="ARBA00000546"/>
    </source>
</evidence>
<evidence type="ECO:0000256" key="8">
    <source>
        <dbReference type="RuleBase" id="RU000509"/>
    </source>
</evidence>
<proteinExistence type="inferred from homology"/>
<reference evidence="10 11" key="1">
    <citation type="journal article" date="2023" name="Commun. Biol.">
        <title>Reorganization of the ancestral sex-determining regions during the evolution of trioecy in Pleodorina starrii.</title>
        <authorList>
            <person name="Takahashi K."/>
            <person name="Suzuki S."/>
            <person name="Kawai-Toyooka H."/>
            <person name="Yamamoto K."/>
            <person name="Hamaji T."/>
            <person name="Ootsuki R."/>
            <person name="Yamaguchi H."/>
            <person name="Kawachi M."/>
            <person name="Higashiyama T."/>
            <person name="Nozaki H."/>
        </authorList>
    </citation>
    <scope>NUCLEOTIDE SEQUENCE [LARGE SCALE GENOMIC DNA]</scope>
    <source>
        <strain evidence="10 11">NIES-4479</strain>
    </source>
</reference>
<feature type="region of interest" description="Disordered" evidence="9">
    <location>
        <begin position="499"/>
        <end position="518"/>
    </location>
</feature>
<evidence type="ECO:0000256" key="4">
    <source>
        <dbReference type="ARBA" id="ARBA00022801"/>
    </source>
</evidence>
<dbReference type="InterPro" id="IPR001554">
    <property type="entry name" value="Glyco_hydro_14"/>
</dbReference>
<organism evidence="10 11">
    <name type="scientific">Pleodorina starrii</name>
    <dbReference type="NCBI Taxonomy" id="330485"/>
    <lineage>
        <taxon>Eukaryota</taxon>
        <taxon>Viridiplantae</taxon>
        <taxon>Chlorophyta</taxon>
        <taxon>core chlorophytes</taxon>
        <taxon>Chlorophyceae</taxon>
        <taxon>CS clade</taxon>
        <taxon>Chlamydomonadales</taxon>
        <taxon>Volvocaceae</taxon>
        <taxon>Pleodorina</taxon>
    </lineage>
</organism>
<accession>A0A9W6BY59</accession>
<dbReference type="InterPro" id="IPR017853">
    <property type="entry name" value="GH"/>
</dbReference>
<dbReference type="PANTHER" id="PTHR31352:SF1">
    <property type="entry name" value="BETA-AMYLASE 3, CHLOROPLASTIC"/>
    <property type="match status" value="1"/>
</dbReference>
<dbReference type="GO" id="GO:0000272">
    <property type="term" value="P:polysaccharide catabolic process"/>
    <property type="evidence" value="ECO:0007669"/>
    <property type="project" value="UniProtKB-KW"/>
</dbReference>
<keyword evidence="6 8" id="KW-0326">Glycosidase</keyword>
<dbReference type="Proteomes" id="UP001165080">
    <property type="component" value="Unassembled WGS sequence"/>
</dbReference>
<evidence type="ECO:0000313" key="10">
    <source>
        <dbReference type="EMBL" id="GLC59920.1"/>
    </source>
</evidence>
<keyword evidence="10" id="KW-0808">Transferase</keyword>
<dbReference type="SUPFAM" id="SSF51445">
    <property type="entry name" value="(Trans)glycosidases"/>
    <property type="match status" value="2"/>
</dbReference>
<evidence type="ECO:0000313" key="11">
    <source>
        <dbReference type="Proteomes" id="UP001165080"/>
    </source>
</evidence>
<feature type="compositionally biased region" description="Low complexity" evidence="9">
    <location>
        <begin position="421"/>
        <end position="452"/>
    </location>
</feature>
<keyword evidence="5 8" id="KW-0119">Carbohydrate metabolism</keyword>
<gene>
    <name evidence="10" type="primary">PLEST005641</name>
    <name evidence="10" type="ORF">PLESTB_001554200</name>
</gene>
<dbReference type="GO" id="GO:0016161">
    <property type="term" value="F:beta-amylase activity"/>
    <property type="evidence" value="ECO:0007669"/>
    <property type="project" value="UniProtKB-EC"/>
</dbReference>